<feature type="compositionally biased region" description="Pro residues" evidence="1">
    <location>
        <begin position="55"/>
        <end position="69"/>
    </location>
</feature>
<feature type="compositionally biased region" description="Basic residues" evidence="1">
    <location>
        <begin position="72"/>
        <end position="82"/>
    </location>
</feature>
<comment type="caution">
    <text evidence="2">The sequence shown here is derived from an EMBL/GenBank/DDBJ whole genome shotgun (WGS) entry which is preliminary data.</text>
</comment>
<sequence>MDGASGSAGVAEVDFISLPKARPRAIGPPVGLQWGQPSLPEPIKSTLASTSAREAPPPHPHPRLAPQPWAPRCRRSLRPARR</sequence>
<organism evidence="2 3">
    <name type="scientific">Liparis tanakae</name>
    <name type="common">Tanaka's snailfish</name>
    <dbReference type="NCBI Taxonomy" id="230148"/>
    <lineage>
        <taxon>Eukaryota</taxon>
        <taxon>Metazoa</taxon>
        <taxon>Chordata</taxon>
        <taxon>Craniata</taxon>
        <taxon>Vertebrata</taxon>
        <taxon>Euteleostomi</taxon>
        <taxon>Actinopterygii</taxon>
        <taxon>Neopterygii</taxon>
        <taxon>Teleostei</taxon>
        <taxon>Neoteleostei</taxon>
        <taxon>Acanthomorphata</taxon>
        <taxon>Eupercaria</taxon>
        <taxon>Perciformes</taxon>
        <taxon>Cottioidei</taxon>
        <taxon>Cottales</taxon>
        <taxon>Liparidae</taxon>
        <taxon>Liparis</taxon>
    </lineage>
</organism>
<proteinExistence type="predicted"/>
<protein>
    <submittedName>
        <fullName evidence="2">Uncharacterized protein</fullName>
    </submittedName>
</protein>
<dbReference type="AlphaFoldDB" id="A0A4Z2G6L2"/>
<evidence type="ECO:0000313" key="3">
    <source>
        <dbReference type="Proteomes" id="UP000314294"/>
    </source>
</evidence>
<evidence type="ECO:0000313" key="2">
    <source>
        <dbReference type="EMBL" id="TNN48725.1"/>
    </source>
</evidence>
<feature type="region of interest" description="Disordered" evidence="1">
    <location>
        <begin position="27"/>
        <end position="82"/>
    </location>
</feature>
<evidence type="ECO:0000256" key="1">
    <source>
        <dbReference type="SAM" id="MobiDB-lite"/>
    </source>
</evidence>
<keyword evidence="3" id="KW-1185">Reference proteome</keyword>
<reference evidence="2 3" key="1">
    <citation type="submission" date="2019-03" db="EMBL/GenBank/DDBJ databases">
        <title>First draft genome of Liparis tanakae, snailfish: a comprehensive survey of snailfish specific genes.</title>
        <authorList>
            <person name="Kim W."/>
            <person name="Song I."/>
            <person name="Jeong J.-H."/>
            <person name="Kim D."/>
            <person name="Kim S."/>
            <person name="Ryu S."/>
            <person name="Song J.Y."/>
            <person name="Lee S.K."/>
        </authorList>
    </citation>
    <scope>NUCLEOTIDE SEQUENCE [LARGE SCALE GENOMIC DNA]</scope>
    <source>
        <tissue evidence="2">Muscle</tissue>
    </source>
</reference>
<name>A0A4Z2G6L2_9TELE</name>
<gene>
    <name evidence="2" type="ORF">EYF80_041093</name>
</gene>
<dbReference type="EMBL" id="SRLO01000684">
    <property type="protein sequence ID" value="TNN48725.1"/>
    <property type="molecule type" value="Genomic_DNA"/>
</dbReference>
<accession>A0A4Z2G6L2</accession>
<dbReference type="Proteomes" id="UP000314294">
    <property type="component" value="Unassembled WGS sequence"/>
</dbReference>